<name>A0A3E0LNK8_9CHRO</name>
<protein>
    <submittedName>
        <fullName evidence="1">Uncharacterized protein</fullName>
    </submittedName>
</protein>
<dbReference type="EMBL" id="QQWD01000023">
    <property type="protein sequence ID" value="REJ49055.1"/>
    <property type="molecule type" value="Genomic_DNA"/>
</dbReference>
<proteinExistence type="predicted"/>
<evidence type="ECO:0000313" key="1">
    <source>
        <dbReference type="EMBL" id="REJ49055.1"/>
    </source>
</evidence>
<comment type="caution">
    <text evidence="1">The sequence shown here is derived from an EMBL/GenBank/DDBJ whole genome shotgun (WGS) entry which is preliminary data.</text>
</comment>
<organism evidence="1 2">
    <name type="scientific">Microcystis wesenbergii TW10</name>
    <dbReference type="NCBI Taxonomy" id="2060474"/>
    <lineage>
        <taxon>Bacteria</taxon>
        <taxon>Bacillati</taxon>
        <taxon>Cyanobacteriota</taxon>
        <taxon>Cyanophyceae</taxon>
        <taxon>Oscillatoriophycideae</taxon>
        <taxon>Chroococcales</taxon>
        <taxon>Microcystaceae</taxon>
        <taxon>Microcystis</taxon>
    </lineage>
</organism>
<accession>A0A3E0LNK8</accession>
<gene>
    <name evidence="1" type="ORF">DWQ51_18005</name>
</gene>
<dbReference type="Proteomes" id="UP000257002">
    <property type="component" value="Unassembled WGS sequence"/>
</dbReference>
<evidence type="ECO:0000313" key="2">
    <source>
        <dbReference type="Proteomes" id="UP000257002"/>
    </source>
</evidence>
<dbReference type="AlphaFoldDB" id="A0A3E0LNK8"/>
<reference evidence="1 2" key="1">
    <citation type="submission" date="2017-10" db="EMBL/GenBank/DDBJ databases">
        <title>A large-scale comparative metagenomic study reveals the eutrophication-driven functional interactions in six Microcystis-epibionts communities.</title>
        <authorList>
            <person name="Li Q."/>
            <person name="Lin F."/>
        </authorList>
    </citation>
    <scope>NUCLEOTIDE SEQUENCE [LARGE SCALE GENOMIC DNA]</scope>
    <source>
        <strain evidence="1">TW10</strain>
    </source>
</reference>
<sequence length="66" mass="7527">MHTDLRYVLPLAWSSHRPSASPHSSLTLSEAEGSTRCRNFNLVYLFGRIYDRAGFLDHSDFNTKPS</sequence>